<protein>
    <submittedName>
        <fullName evidence="2">Uncharacterized protein</fullName>
    </submittedName>
</protein>
<evidence type="ECO:0000313" key="2">
    <source>
        <dbReference type="WBParaSite" id="PS1159_v2.g5522.t1"/>
    </source>
</evidence>
<organism evidence="1 2">
    <name type="scientific">Panagrolaimus sp. PS1159</name>
    <dbReference type="NCBI Taxonomy" id="55785"/>
    <lineage>
        <taxon>Eukaryota</taxon>
        <taxon>Metazoa</taxon>
        <taxon>Ecdysozoa</taxon>
        <taxon>Nematoda</taxon>
        <taxon>Chromadorea</taxon>
        <taxon>Rhabditida</taxon>
        <taxon>Tylenchina</taxon>
        <taxon>Panagrolaimomorpha</taxon>
        <taxon>Panagrolaimoidea</taxon>
        <taxon>Panagrolaimidae</taxon>
        <taxon>Panagrolaimus</taxon>
    </lineage>
</organism>
<accession>A0AC35GIX7</accession>
<dbReference type="Proteomes" id="UP000887580">
    <property type="component" value="Unplaced"/>
</dbReference>
<reference evidence="2" key="1">
    <citation type="submission" date="2022-11" db="UniProtKB">
        <authorList>
            <consortium name="WormBaseParasite"/>
        </authorList>
    </citation>
    <scope>IDENTIFICATION</scope>
</reference>
<name>A0AC35GIX7_9BILA</name>
<sequence length="86" mass="9656">MPDFKEKADTILSTAIDVLKPHNKYQQPFADVPDNGLHHSPPMNSYSNHQNKTASGAFTELMETIKKISPTVLDNIREKLNNLGHN</sequence>
<evidence type="ECO:0000313" key="1">
    <source>
        <dbReference type="Proteomes" id="UP000887580"/>
    </source>
</evidence>
<dbReference type="WBParaSite" id="PS1159_v2.g5522.t1">
    <property type="protein sequence ID" value="PS1159_v2.g5522.t1"/>
    <property type="gene ID" value="PS1159_v2.g5522"/>
</dbReference>
<proteinExistence type="predicted"/>